<comment type="subunit">
    <text evidence="3">Homodimer.</text>
</comment>
<feature type="binding site" evidence="3">
    <location>
        <position position="14"/>
    </location>
    <ligand>
        <name>substrate</name>
    </ligand>
</feature>
<dbReference type="PANTHER" id="PTHR31689:SF0">
    <property type="entry name" value="DIAMINOPIMELATE EPIMERASE"/>
    <property type="match status" value="1"/>
</dbReference>
<sequence>MNNIPFVKYHGAGNDFILIDDREGQWGDRMNETWIAHVCHRRFGIGADGLILLQKSNEGADFFMKYYNSDGRQSTFCGNGGRCIVSFAAQLGIHHGNCKFLGTDGWHTGSMDEMGLVNLSMTEVHEIKTLNSLSYSLYTGSPHYVTFVDDVENIDVQKEGRAIRNSSLFEKEGINVNFAQIISPSEIRIRTYERGVEDETMACGTGVVASAIAFTFHTDSKSEKCKVTTQGGVLNVEFNQEGKEDFTDVRLIGPAVEVFRGEVRLD</sequence>
<comment type="caution">
    <text evidence="5">The sequence shown here is derived from an EMBL/GenBank/DDBJ whole genome shotgun (WGS) entry which is preliminary data.</text>
</comment>
<dbReference type="InterPro" id="IPR001653">
    <property type="entry name" value="DAP_epimerase_DapF"/>
</dbReference>
<comment type="subcellular location">
    <subcellularLocation>
        <location evidence="3">Cytoplasm</location>
    </subcellularLocation>
</comment>
<feature type="binding site" evidence="3">
    <location>
        <position position="68"/>
    </location>
    <ligand>
        <name>substrate</name>
    </ligand>
</feature>
<feature type="site" description="Could be important to modulate the pK values of the two catalytic cysteine residues" evidence="3">
    <location>
        <position position="143"/>
    </location>
</feature>
<gene>
    <name evidence="3" type="primary">dapF</name>
    <name evidence="5" type="ORF">IPP15_18900</name>
</gene>
<dbReference type="SUPFAM" id="SSF54506">
    <property type="entry name" value="Diaminopimelate epimerase-like"/>
    <property type="match status" value="2"/>
</dbReference>
<evidence type="ECO:0000313" key="6">
    <source>
        <dbReference type="Proteomes" id="UP000808337"/>
    </source>
</evidence>
<feature type="active site" description="Proton donor" evidence="3">
    <location>
        <position position="77"/>
    </location>
</feature>
<comment type="function">
    <text evidence="3">Catalyzes the stereoinversion of LL-2,6-diaminopimelate (L,L-DAP) to meso-diaminopimelate (meso-DAP), a precursor of L-lysine and an essential component of the bacterial peptidoglycan.</text>
</comment>
<keyword evidence="2 3" id="KW-0413">Isomerase</keyword>
<comment type="pathway">
    <text evidence="3">Amino-acid biosynthesis; L-lysine biosynthesis via DAP pathway; DL-2,6-diaminopimelate from LL-2,6-diaminopimelate: step 1/1.</text>
</comment>
<feature type="site" description="Could be important to modulate the pK values of the two catalytic cysteine residues" evidence="3">
    <location>
        <position position="193"/>
    </location>
</feature>
<dbReference type="GO" id="GO:0005829">
    <property type="term" value="C:cytosol"/>
    <property type="evidence" value="ECO:0007669"/>
    <property type="project" value="TreeGrafter"/>
</dbReference>
<feature type="binding site" evidence="3">
    <location>
        <begin position="204"/>
        <end position="205"/>
    </location>
    <ligand>
        <name>substrate</name>
    </ligand>
</feature>
<dbReference type="GO" id="GO:0009089">
    <property type="term" value="P:lysine biosynthetic process via diaminopimelate"/>
    <property type="evidence" value="ECO:0007669"/>
    <property type="project" value="UniProtKB-UniRule"/>
</dbReference>
<dbReference type="PANTHER" id="PTHR31689">
    <property type="entry name" value="DIAMINOPIMELATE EPIMERASE, CHLOROPLASTIC"/>
    <property type="match status" value="1"/>
</dbReference>
<dbReference type="Proteomes" id="UP000808337">
    <property type="component" value="Unassembled WGS sequence"/>
</dbReference>
<accession>A0A9D7SY74</accession>
<feature type="binding site" evidence="3">
    <location>
        <begin position="193"/>
        <end position="194"/>
    </location>
    <ligand>
        <name>substrate</name>
    </ligand>
</feature>
<dbReference type="EMBL" id="JADKGY010000029">
    <property type="protein sequence ID" value="MBK9984406.1"/>
    <property type="molecule type" value="Genomic_DNA"/>
</dbReference>
<evidence type="ECO:0000256" key="4">
    <source>
        <dbReference type="NCBIfam" id="TIGR00652"/>
    </source>
</evidence>
<keyword evidence="3" id="KW-0028">Amino-acid biosynthesis</keyword>
<feature type="binding site" evidence="3">
    <location>
        <begin position="78"/>
        <end position="79"/>
    </location>
    <ligand>
        <name>substrate</name>
    </ligand>
</feature>
<dbReference type="Gene3D" id="3.10.310.10">
    <property type="entry name" value="Diaminopimelate Epimerase, Chain A, domain 1"/>
    <property type="match status" value="2"/>
</dbReference>
<comment type="caution">
    <text evidence="3">Lacks conserved residue(s) required for the propagation of feature annotation.</text>
</comment>
<organism evidence="5 6">
    <name type="scientific">Candidatus Opimibacter skivensis</name>
    <dbReference type="NCBI Taxonomy" id="2982028"/>
    <lineage>
        <taxon>Bacteria</taxon>
        <taxon>Pseudomonadati</taxon>
        <taxon>Bacteroidota</taxon>
        <taxon>Saprospiria</taxon>
        <taxon>Saprospirales</taxon>
        <taxon>Saprospiraceae</taxon>
        <taxon>Candidatus Opimibacter</taxon>
    </lineage>
</organism>
<name>A0A9D7SY74_9BACT</name>
<feature type="active site" description="Proton acceptor" evidence="3">
    <location>
        <position position="203"/>
    </location>
</feature>
<feature type="binding site" evidence="3">
    <location>
        <position position="175"/>
    </location>
    <ligand>
        <name>substrate</name>
    </ligand>
</feature>
<protein>
    <recommendedName>
        <fullName evidence="3 4">Diaminopimelate epimerase</fullName>
        <shortName evidence="3">DAP epimerase</shortName>
        <ecNumber evidence="3 4">5.1.1.7</ecNumber>
    </recommendedName>
    <alternativeName>
        <fullName evidence="3">PLP-independent amino acid racemase</fullName>
    </alternativeName>
</protein>
<proteinExistence type="inferred from homology"/>
<comment type="similarity">
    <text evidence="1 3">Belongs to the diaminopimelate epimerase family.</text>
</comment>
<dbReference type="GO" id="GO:0008837">
    <property type="term" value="F:diaminopimelate epimerase activity"/>
    <property type="evidence" value="ECO:0007669"/>
    <property type="project" value="UniProtKB-UniRule"/>
</dbReference>
<dbReference type="Pfam" id="PF01678">
    <property type="entry name" value="DAP_epimerase"/>
    <property type="match status" value="2"/>
</dbReference>
<dbReference type="HAMAP" id="MF_00197">
    <property type="entry name" value="DAP_epimerase"/>
    <property type="match status" value="1"/>
</dbReference>
<dbReference type="NCBIfam" id="TIGR00652">
    <property type="entry name" value="DapF"/>
    <property type="match status" value="1"/>
</dbReference>
<evidence type="ECO:0000256" key="2">
    <source>
        <dbReference type="ARBA" id="ARBA00023235"/>
    </source>
</evidence>
<dbReference type="AlphaFoldDB" id="A0A9D7SY74"/>
<evidence type="ECO:0000313" key="5">
    <source>
        <dbReference type="EMBL" id="MBK9984406.1"/>
    </source>
</evidence>
<dbReference type="EC" id="5.1.1.7" evidence="3 4"/>
<evidence type="ECO:0000256" key="3">
    <source>
        <dbReference type="HAMAP-Rule" id="MF_00197"/>
    </source>
</evidence>
<comment type="catalytic activity">
    <reaction evidence="3">
        <text>(2S,6S)-2,6-diaminopimelate = meso-2,6-diaminopimelate</text>
        <dbReference type="Rhea" id="RHEA:15393"/>
        <dbReference type="ChEBI" id="CHEBI:57609"/>
        <dbReference type="ChEBI" id="CHEBI:57791"/>
        <dbReference type="EC" id="5.1.1.7"/>
    </reaction>
</comment>
<evidence type="ECO:0000256" key="1">
    <source>
        <dbReference type="ARBA" id="ARBA00010219"/>
    </source>
</evidence>
<keyword evidence="3" id="KW-0457">Lysine biosynthesis</keyword>
<keyword evidence="3" id="KW-0963">Cytoplasm</keyword>
<reference evidence="5 6" key="1">
    <citation type="submission" date="2020-10" db="EMBL/GenBank/DDBJ databases">
        <title>Connecting structure to function with the recovery of over 1000 high-quality activated sludge metagenome-assembled genomes encoding full-length rRNA genes using long-read sequencing.</title>
        <authorList>
            <person name="Singleton C.M."/>
            <person name="Petriglieri F."/>
            <person name="Kristensen J.M."/>
            <person name="Kirkegaard R.H."/>
            <person name="Michaelsen T.Y."/>
            <person name="Andersen M.H."/>
            <person name="Karst S.M."/>
            <person name="Dueholm M.S."/>
            <person name="Nielsen P.H."/>
            <person name="Albertsen M."/>
        </authorList>
    </citation>
    <scope>NUCLEOTIDE SEQUENCE [LARGE SCALE GENOMIC DNA]</scope>
    <source>
        <strain evidence="5">Ribe_18-Q3-R11-54_MAXAC.273</strain>
    </source>
</reference>